<dbReference type="AlphaFoldDB" id="M1ZB78"/>
<feature type="repeat" description="TPR" evidence="1">
    <location>
        <begin position="418"/>
        <end position="451"/>
    </location>
</feature>
<dbReference type="OrthoDB" id="5468987at2"/>
<gene>
    <name evidence="3" type="ORF">NITGR_310045</name>
</gene>
<feature type="repeat" description="TPR" evidence="1">
    <location>
        <begin position="504"/>
        <end position="537"/>
    </location>
</feature>
<comment type="caution">
    <text evidence="3">The sequence shown here is derived from an EMBL/GenBank/DDBJ whole genome shotgun (WGS) entry which is preliminary data.</text>
</comment>
<dbReference type="Proteomes" id="UP000011704">
    <property type="component" value="Unassembled WGS sequence"/>
</dbReference>
<evidence type="ECO:0000256" key="1">
    <source>
        <dbReference type="PROSITE-ProRule" id="PRU00339"/>
    </source>
</evidence>
<dbReference type="Pfam" id="PF13181">
    <property type="entry name" value="TPR_8"/>
    <property type="match status" value="2"/>
</dbReference>
<dbReference type="InterPro" id="IPR019734">
    <property type="entry name" value="TPR_rpt"/>
</dbReference>
<name>M1ZB78_NITG3</name>
<dbReference type="Gene3D" id="2.60.40.3500">
    <property type="match status" value="1"/>
</dbReference>
<dbReference type="PROSITE" id="PS50005">
    <property type="entry name" value="TPR"/>
    <property type="match status" value="4"/>
</dbReference>
<dbReference type="EMBL" id="CAQJ01000035">
    <property type="protein sequence ID" value="CCQ90557.1"/>
    <property type="molecule type" value="Genomic_DNA"/>
</dbReference>
<dbReference type="RefSeq" id="WP_005008200.1">
    <property type="nucleotide sequence ID" value="NZ_HG422173.1"/>
</dbReference>
<organism evidence="3 4">
    <name type="scientific">Nitrospina gracilis (strain 3/211)</name>
    <dbReference type="NCBI Taxonomy" id="1266370"/>
    <lineage>
        <taxon>Bacteria</taxon>
        <taxon>Pseudomonadati</taxon>
        <taxon>Nitrospinota/Tectimicrobiota group</taxon>
        <taxon>Nitrospinota</taxon>
        <taxon>Nitrospinia</taxon>
        <taxon>Nitrospinales</taxon>
        <taxon>Nitrospinaceae</taxon>
        <taxon>Nitrospina</taxon>
    </lineage>
</organism>
<accession>M1ZB78</accession>
<dbReference type="Gene3D" id="1.25.40.10">
    <property type="entry name" value="Tetratricopeptide repeat domain"/>
    <property type="match status" value="6"/>
</dbReference>
<reference evidence="3 4" key="1">
    <citation type="journal article" date="2013" name="Front. Microbiol.">
        <title>The genome of Nitrospina gracilis illuminates the metabolism and evolution of the major marine nitrite oxidizer.</title>
        <authorList>
            <person name="Luecker S."/>
            <person name="Nowka B."/>
            <person name="Rattei T."/>
            <person name="Spieck E."/>
            <person name="and Daims H."/>
        </authorList>
    </citation>
    <scope>NUCLEOTIDE SEQUENCE [LARGE SCALE GENOMIC DNA]</scope>
    <source>
        <strain evidence="3 4">3/211</strain>
    </source>
</reference>
<dbReference type="InterPro" id="IPR011990">
    <property type="entry name" value="TPR-like_helical_dom_sf"/>
</dbReference>
<keyword evidence="2" id="KW-0732">Signal</keyword>
<dbReference type="SUPFAM" id="SSF48452">
    <property type="entry name" value="TPR-like"/>
    <property type="match status" value="3"/>
</dbReference>
<proteinExistence type="predicted"/>
<feature type="signal peptide" evidence="2">
    <location>
        <begin position="1"/>
        <end position="30"/>
    </location>
</feature>
<feature type="chain" id="PRO_5004019998" evidence="2">
    <location>
        <begin position="31"/>
        <end position="831"/>
    </location>
</feature>
<evidence type="ECO:0000256" key="2">
    <source>
        <dbReference type="SAM" id="SignalP"/>
    </source>
</evidence>
<dbReference type="SMART" id="SM00028">
    <property type="entry name" value="TPR"/>
    <property type="match status" value="9"/>
</dbReference>
<keyword evidence="4" id="KW-1185">Reference proteome</keyword>
<protein>
    <submittedName>
        <fullName evidence="3">Uncharacterized protein</fullName>
    </submittedName>
</protein>
<dbReference type="HOGENOM" id="CLU_341258_0_0_0"/>
<dbReference type="PANTHER" id="PTHR12558:SF13">
    <property type="entry name" value="CELL DIVISION CYCLE PROTEIN 27 HOMOLOG"/>
    <property type="match status" value="1"/>
</dbReference>
<sequence>MVSRTSFKTGCRILALGVSLIFVLANFSHAQSPSGPIKIQDIQLGPHPDKTRVVILLNRPAEYRVIPDLGNKRIGIFLRGAVLHPRIKPQAFKDVNLTRIETRELEGIVKITLHFHQANTQFIHFFENNPPRIVFDLARKTPLKILKSKKELIPAPKKEGQKAPRVKGMTLNEIENTVRTESEDKLRYGWNEYTRALNLFQQQNYREAATALREYVRNFAESPFAANAAYLVAEAEWKLAVQKQEPNFEAVIDAYRFAIRKYPDSKFYDHALYKLATIYDDLDFILEAKTHYEQGIERNPRSRYNDARKLGLARMMFKEGRLDEAYRAFRVILKDQATEPNARASVYQIAQAYYDRKEYDKALQVFEDAVQRWPKELNNEPELNFTIGELYFSRQQYGKARKYYFQLVNLQPDSLKAHEAFNRIGDSYLLEKNGMAAYSVFERSMKIDPEGPRALYAKIRMADIGIRYPGLDVPDLVMDNPAYFKPYETYNAIFAGTEARNVRSEVLLSRGSALFQEQRFLQAIQEFKRLLDRDKSSRYYRTAKSAIHRAMGHLIDQYSKQGGHLPILYAYNDFLTFGIGDVDDLKTQLQIGEAYQAIGMHVEALKFFEEVKLKDAQGVYSDRLFLNLGEIHLAQNRFEDAELVSKTFLNNYANSPEVPDAMMLLAQAYRGQKRIDKAVQTYESIIARGNGKLPLAWYRLAEIWMESDDLDRAGHAYRKVIDHSDRALRNPPEFIQSTYYKLGIVYHLQRRYSESLNMLESGRKRFPDHSLRSYADFLIADNLEQLSQPKQAQAELKEMIKTKDNGQNLVQDAAEIRLKVMDWENRLKDLL</sequence>
<dbReference type="InParanoid" id="M1ZB78"/>
<evidence type="ECO:0000313" key="4">
    <source>
        <dbReference type="Proteomes" id="UP000011704"/>
    </source>
</evidence>
<dbReference type="STRING" id="1266370.NITGR_310045"/>
<dbReference type="Pfam" id="PF13432">
    <property type="entry name" value="TPR_16"/>
    <property type="match status" value="3"/>
</dbReference>
<dbReference type="PANTHER" id="PTHR12558">
    <property type="entry name" value="CELL DIVISION CYCLE 16,23,27"/>
    <property type="match status" value="1"/>
</dbReference>
<feature type="repeat" description="TPR" evidence="1">
    <location>
        <begin position="381"/>
        <end position="414"/>
    </location>
</feature>
<keyword evidence="1" id="KW-0802">TPR repeat</keyword>
<feature type="repeat" description="TPR" evidence="1">
    <location>
        <begin position="343"/>
        <end position="376"/>
    </location>
</feature>
<evidence type="ECO:0000313" key="3">
    <source>
        <dbReference type="EMBL" id="CCQ90557.1"/>
    </source>
</evidence>